<keyword evidence="7" id="KW-0679">Respiratory chain</keyword>
<dbReference type="RefSeq" id="XP_020633315.1">
    <property type="nucleotide sequence ID" value="XM_020777656.2"/>
</dbReference>
<reference evidence="20" key="2">
    <citation type="submission" date="2025-08" db="UniProtKB">
        <authorList>
            <consortium name="RefSeq"/>
        </authorList>
    </citation>
    <scope>IDENTIFICATION</scope>
</reference>
<evidence type="ECO:0000256" key="2">
    <source>
        <dbReference type="ARBA" id="ARBA00004298"/>
    </source>
</evidence>
<name>A0A6J0SE21_9SAUR</name>
<protein>
    <recommendedName>
        <fullName evidence="5">NADH dehydrogenase [ubiquinone] 1 beta subcomplex subunit 6</fullName>
    </recommendedName>
    <alternativeName>
        <fullName evidence="16">Complex I-B17</fullName>
    </alternativeName>
    <alternativeName>
        <fullName evidence="15">NADH-ubiquinone oxidoreductase B17 subunit</fullName>
    </alternativeName>
</protein>
<evidence type="ECO:0000313" key="19">
    <source>
        <dbReference type="Proteomes" id="UP001652642"/>
    </source>
</evidence>
<evidence type="ECO:0000256" key="6">
    <source>
        <dbReference type="ARBA" id="ARBA00022448"/>
    </source>
</evidence>
<comment type="subcellular location">
    <subcellularLocation>
        <location evidence="2">Mitochondrion inner membrane</location>
        <topology evidence="2">Single-pass membrane protein</topology>
        <orientation evidence="2">Matrix side</orientation>
    </subcellularLocation>
</comment>
<reference evidence="19" key="1">
    <citation type="submission" date="2025-05" db="UniProtKB">
        <authorList>
            <consortium name="RefSeq"/>
        </authorList>
    </citation>
    <scope>NUCLEOTIDE SEQUENCE [LARGE SCALE GENOMIC DNA]</scope>
</reference>
<gene>
    <name evidence="20" type="primary">NDUFB6</name>
</gene>
<evidence type="ECO:0000256" key="11">
    <source>
        <dbReference type="ARBA" id="ARBA00022989"/>
    </source>
</evidence>
<dbReference type="GO" id="GO:0006120">
    <property type="term" value="P:mitochondrial electron transport, NADH to ubiquinone"/>
    <property type="evidence" value="ECO:0007669"/>
    <property type="project" value="InterPro"/>
</dbReference>
<evidence type="ECO:0000256" key="9">
    <source>
        <dbReference type="ARBA" id="ARBA00022792"/>
    </source>
</evidence>
<evidence type="ECO:0000256" key="14">
    <source>
        <dbReference type="ARBA" id="ARBA00023136"/>
    </source>
</evidence>
<comment type="similarity">
    <text evidence="3">Belongs to the complex I NDUFB6 subunit family.</text>
</comment>
<evidence type="ECO:0000256" key="13">
    <source>
        <dbReference type="ARBA" id="ARBA00023128"/>
    </source>
</evidence>
<evidence type="ECO:0000256" key="10">
    <source>
        <dbReference type="ARBA" id="ARBA00022982"/>
    </source>
</evidence>
<evidence type="ECO:0000256" key="12">
    <source>
        <dbReference type="ARBA" id="ARBA00022990"/>
    </source>
</evidence>
<evidence type="ECO:0000256" key="18">
    <source>
        <dbReference type="SAM" id="Phobius"/>
    </source>
</evidence>
<evidence type="ECO:0000256" key="4">
    <source>
        <dbReference type="ARBA" id="ARBA00011533"/>
    </source>
</evidence>
<dbReference type="PANTHER" id="PTHR15083:SF0">
    <property type="entry name" value="NADH DEHYDROGENASE [UBIQUINONE] 1 BETA SUBCOMPLEX SUBUNIT 6"/>
    <property type="match status" value="1"/>
</dbReference>
<dbReference type="PANTHER" id="PTHR15083">
    <property type="entry name" value="NADH DEHYDROGENASE [UBIQUINONE] 1 BETA SUBCOMPLEX SUBUNIT 6"/>
    <property type="match status" value="1"/>
</dbReference>
<dbReference type="GeneID" id="110070054"/>
<evidence type="ECO:0000256" key="3">
    <source>
        <dbReference type="ARBA" id="ARBA00007771"/>
    </source>
</evidence>
<dbReference type="AlphaFoldDB" id="A0A6J0SE21"/>
<comment type="subunit">
    <text evidence="4">Complex I is composed of 45 different subunits.</text>
</comment>
<feature type="transmembrane region" description="Helical" evidence="18">
    <location>
        <begin position="83"/>
        <end position="102"/>
    </location>
</feature>
<sequence>MSSQESGLSPARQPGWLDKSKTDEELRAHQLRLLRRRWLKDQELSPREPVEPPRKLGPVERFWAGFLEPGSWWRRQVFKTYNTGVRIFVYVLVPTWVIHYYIKYHLMKRPHAVRYPLPKVYPGDVIQETGEVIPPLEIPSSHH</sequence>
<keyword evidence="8 18" id="KW-0812">Transmembrane</keyword>
<keyword evidence="14 18" id="KW-0472">Membrane</keyword>
<dbReference type="Pfam" id="PF09782">
    <property type="entry name" value="NDUF_B6"/>
    <property type="match status" value="1"/>
</dbReference>
<evidence type="ECO:0000256" key="7">
    <source>
        <dbReference type="ARBA" id="ARBA00022660"/>
    </source>
</evidence>
<dbReference type="CTD" id="4712"/>
<dbReference type="GO" id="GO:0005743">
    <property type="term" value="C:mitochondrial inner membrane"/>
    <property type="evidence" value="ECO:0007669"/>
    <property type="project" value="UniProtKB-SubCell"/>
</dbReference>
<keyword evidence="9" id="KW-0999">Mitochondrion inner membrane</keyword>
<dbReference type="InterPro" id="IPR019174">
    <property type="entry name" value="NADH_DH_b-subcmplx_su6"/>
</dbReference>
<proteinExistence type="inferred from homology"/>
<evidence type="ECO:0000256" key="5">
    <source>
        <dbReference type="ARBA" id="ARBA00018675"/>
    </source>
</evidence>
<keyword evidence="11 18" id="KW-1133">Transmembrane helix</keyword>
<evidence type="ECO:0000256" key="16">
    <source>
        <dbReference type="ARBA" id="ARBA00030214"/>
    </source>
</evidence>
<evidence type="ECO:0000313" key="20">
    <source>
        <dbReference type="RefSeq" id="XP_020633315.1"/>
    </source>
</evidence>
<organism evidence="19 20">
    <name type="scientific">Pogona vitticeps</name>
    <name type="common">central bearded dragon</name>
    <dbReference type="NCBI Taxonomy" id="103695"/>
    <lineage>
        <taxon>Eukaryota</taxon>
        <taxon>Metazoa</taxon>
        <taxon>Chordata</taxon>
        <taxon>Craniata</taxon>
        <taxon>Vertebrata</taxon>
        <taxon>Euteleostomi</taxon>
        <taxon>Lepidosauria</taxon>
        <taxon>Squamata</taxon>
        <taxon>Bifurcata</taxon>
        <taxon>Unidentata</taxon>
        <taxon>Episquamata</taxon>
        <taxon>Toxicofera</taxon>
        <taxon>Iguania</taxon>
        <taxon>Acrodonta</taxon>
        <taxon>Agamidae</taxon>
        <taxon>Amphibolurinae</taxon>
        <taxon>Pogona</taxon>
    </lineage>
</organism>
<evidence type="ECO:0000256" key="1">
    <source>
        <dbReference type="ARBA" id="ARBA00003195"/>
    </source>
</evidence>
<evidence type="ECO:0000256" key="15">
    <source>
        <dbReference type="ARBA" id="ARBA00029949"/>
    </source>
</evidence>
<keyword evidence="10" id="KW-0249">Electron transport</keyword>
<comment type="function">
    <text evidence="1">Accessory subunit of the mitochondrial membrane respiratory chain NADH dehydrogenase (Complex I), that is believed not to be involved in catalysis. Complex I functions in the transfer of electrons from NADH to the respiratory chain. The immediate electron acceptor for the enzyme is believed to be ubiquinone.</text>
</comment>
<dbReference type="FunCoup" id="A0A6J0SE21">
    <property type="interactions" value="591"/>
</dbReference>
<accession>A0A6J0SE21</accession>
<dbReference type="KEGG" id="pvt:110070054"/>
<dbReference type="OrthoDB" id="5824032at2759"/>
<keyword evidence="6" id="KW-0813">Transport</keyword>
<keyword evidence="12" id="KW-0007">Acetylation</keyword>
<evidence type="ECO:0000256" key="8">
    <source>
        <dbReference type="ARBA" id="ARBA00022692"/>
    </source>
</evidence>
<evidence type="ECO:0000256" key="17">
    <source>
        <dbReference type="SAM" id="MobiDB-lite"/>
    </source>
</evidence>
<keyword evidence="13" id="KW-0496">Mitochondrion</keyword>
<dbReference type="Proteomes" id="UP001652642">
    <property type="component" value="Chromosome 2"/>
</dbReference>
<feature type="region of interest" description="Disordered" evidence="17">
    <location>
        <begin position="1"/>
        <end position="23"/>
    </location>
</feature>
<dbReference type="InParanoid" id="A0A6J0SE21"/>
<keyword evidence="19" id="KW-1185">Reference proteome</keyword>